<evidence type="ECO:0000256" key="4">
    <source>
        <dbReference type="ARBA" id="ARBA00023235"/>
    </source>
</evidence>
<dbReference type="GO" id="GO:0047938">
    <property type="term" value="F:glucose-6-phosphate 1-epimerase activity"/>
    <property type="evidence" value="ECO:0007669"/>
    <property type="project" value="UniProtKB-UniRule"/>
</dbReference>
<dbReference type="Proteomes" id="UP000008743">
    <property type="component" value="Unassembled WGS sequence"/>
</dbReference>
<feature type="binding site" evidence="7">
    <location>
        <position position="65"/>
    </location>
    <ligand>
        <name>substrate</name>
    </ligand>
</feature>
<dbReference type="Gene3D" id="2.70.98.10">
    <property type="match status" value="1"/>
</dbReference>
<dbReference type="RefSeq" id="XP_011270246.1">
    <property type="nucleotide sequence ID" value="XM_011271944.1"/>
</dbReference>
<dbReference type="EMBL" id="KE346363">
    <property type="protein sequence ID" value="KJE91743.1"/>
    <property type="molecule type" value="Genomic_DNA"/>
</dbReference>
<feature type="binding site" evidence="7">
    <location>
        <position position="84"/>
    </location>
    <ligand>
        <name>substrate</name>
    </ligand>
</feature>
<organism evidence="8 9">
    <name type="scientific">Capsaspora owczarzaki (strain ATCC 30864)</name>
    <dbReference type="NCBI Taxonomy" id="595528"/>
    <lineage>
        <taxon>Eukaryota</taxon>
        <taxon>Filasterea</taxon>
        <taxon>Capsaspora</taxon>
    </lineage>
</organism>
<dbReference type="InterPro" id="IPR025532">
    <property type="entry name" value="G6P_1-epimerase"/>
</dbReference>
<evidence type="ECO:0000256" key="6">
    <source>
        <dbReference type="PIRSR" id="PIRSR016020-1"/>
    </source>
</evidence>
<dbReference type="PANTHER" id="PTHR11122">
    <property type="entry name" value="APOSPORY-ASSOCIATED PROTEIN C-RELATED"/>
    <property type="match status" value="1"/>
</dbReference>
<keyword evidence="4 5" id="KW-0413">Isomerase</keyword>
<comment type="catalytic activity">
    <reaction evidence="1">
        <text>alpha-D-glucose 6-phosphate = beta-D-glucose 6-phosphate</text>
        <dbReference type="Rhea" id="RHEA:16249"/>
        <dbReference type="ChEBI" id="CHEBI:58225"/>
        <dbReference type="ChEBI" id="CHEBI:58247"/>
        <dbReference type="EC" id="5.1.3.15"/>
    </reaction>
</comment>
<dbReference type="eggNOG" id="KOG1594">
    <property type="taxonomic scope" value="Eukaryota"/>
</dbReference>
<dbReference type="PIRSF" id="PIRSF016020">
    <property type="entry name" value="PHexose_mutarotase"/>
    <property type="match status" value="1"/>
</dbReference>
<dbReference type="PANTHER" id="PTHR11122:SF13">
    <property type="entry name" value="GLUCOSE-6-PHOSPHATE 1-EPIMERASE"/>
    <property type="match status" value="1"/>
</dbReference>
<evidence type="ECO:0000256" key="5">
    <source>
        <dbReference type="PIRNR" id="PIRNR016020"/>
    </source>
</evidence>
<sequence>MSIRVLSPPSPTTAGVSLQTVELSAGESTATVNLLGATLVSWTHRGTELLFVSKKAVYDNKKAIRGGIPVVFPQFGAWDNGRPQHGFARSTAFAYKDKDSVAQRGSDGNDSAMAVFELSDSEATRAMWNHPFRLVYTVTLTPKSLEQHLVVHNTGTEEFSFTTLLHTYFRTDSLKTVTVAGLTDRDFKDKVDNMATKHEDRDVVTVSELTDRIYMKTLDEHLILNLAGGKGVQLVKENMPDTVVWNPAEEGGKAIADLGGEEVNHFICVEAGAVVEPVTVAANSSKSFRQTLKL</sequence>
<keyword evidence="9" id="KW-1185">Reference proteome</keyword>
<feature type="active site" evidence="6">
    <location>
        <position position="166"/>
    </location>
</feature>
<evidence type="ECO:0000256" key="2">
    <source>
        <dbReference type="ARBA" id="ARBA00005866"/>
    </source>
</evidence>
<dbReference type="AlphaFoldDB" id="A0A0D2WN45"/>
<dbReference type="GO" id="GO:0005737">
    <property type="term" value="C:cytoplasm"/>
    <property type="evidence" value="ECO:0007669"/>
    <property type="project" value="TreeGrafter"/>
</dbReference>
<dbReference type="GO" id="GO:0030246">
    <property type="term" value="F:carbohydrate binding"/>
    <property type="evidence" value="ECO:0007669"/>
    <property type="project" value="UniProtKB-UniRule"/>
</dbReference>
<feature type="binding site" evidence="7">
    <location>
        <position position="89"/>
    </location>
    <ligand>
        <name>substrate</name>
    </ligand>
</feature>
<evidence type="ECO:0000256" key="7">
    <source>
        <dbReference type="PIRSR" id="PIRSR016020-2"/>
    </source>
</evidence>
<protein>
    <recommendedName>
        <fullName evidence="3 5">glucose-6-phosphate 1-epimerase</fullName>
        <ecNumber evidence="3 5">5.1.3.15</ecNumber>
    </recommendedName>
</protein>
<evidence type="ECO:0000313" key="8">
    <source>
        <dbReference type="EMBL" id="KJE91743.1"/>
    </source>
</evidence>
<evidence type="ECO:0000313" key="9">
    <source>
        <dbReference type="Proteomes" id="UP000008743"/>
    </source>
</evidence>
<dbReference type="InParanoid" id="A0A0D2WN45"/>
<dbReference type="InterPro" id="IPR014718">
    <property type="entry name" value="GH-type_carb-bd"/>
</dbReference>
<gene>
    <name evidence="8" type="ORF">CAOG_008635</name>
</gene>
<name>A0A0D2WN45_CAPO3</name>
<comment type="similarity">
    <text evidence="2 5">Belongs to the glucose-6-phosphate 1-epimerase family.</text>
</comment>
<dbReference type="InterPro" id="IPR011013">
    <property type="entry name" value="Gal_mutarotase_sf_dom"/>
</dbReference>
<reference evidence="9" key="1">
    <citation type="submission" date="2011-02" db="EMBL/GenBank/DDBJ databases">
        <title>The Genome Sequence of Capsaspora owczarzaki ATCC 30864.</title>
        <authorList>
            <person name="Russ C."/>
            <person name="Cuomo C."/>
            <person name="Burger G."/>
            <person name="Gray M.W."/>
            <person name="Holland P.W.H."/>
            <person name="King N."/>
            <person name="Lang F.B.F."/>
            <person name="Roger A.J."/>
            <person name="Ruiz-Trillo I."/>
            <person name="Young S.K."/>
            <person name="Zeng Q."/>
            <person name="Gargeya S."/>
            <person name="Alvarado L."/>
            <person name="Berlin A."/>
            <person name="Chapman S.B."/>
            <person name="Chen Z."/>
            <person name="Freedman E."/>
            <person name="Gellesch M."/>
            <person name="Goldberg J."/>
            <person name="Griggs A."/>
            <person name="Gujja S."/>
            <person name="Heilman E."/>
            <person name="Heiman D."/>
            <person name="Howarth C."/>
            <person name="Mehta T."/>
            <person name="Neiman D."/>
            <person name="Pearson M."/>
            <person name="Roberts A."/>
            <person name="Saif S."/>
            <person name="Shea T."/>
            <person name="Shenoy N."/>
            <person name="Sisk P."/>
            <person name="Stolte C."/>
            <person name="Sykes S."/>
            <person name="White J."/>
            <person name="Yandava C."/>
            <person name="Haas B."/>
            <person name="Nusbaum C."/>
            <person name="Birren B."/>
        </authorList>
    </citation>
    <scope>NUCLEOTIDE SEQUENCE</scope>
    <source>
        <strain evidence="9">ATCC 30864</strain>
    </source>
</reference>
<proteinExistence type="inferred from homology"/>
<dbReference type="OrthoDB" id="1659429at2759"/>
<evidence type="ECO:0000256" key="1">
    <source>
        <dbReference type="ARBA" id="ARBA00001096"/>
    </source>
</evidence>
<dbReference type="PhylomeDB" id="A0A0D2WN45"/>
<dbReference type="InterPro" id="IPR008183">
    <property type="entry name" value="Aldose_1/G6P_1-epimerase"/>
</dbReference>
<dbReference type="SUPFAM" id="SSF74650">
    <property type="entry name" value="Galactose mutarotase-like"/>
    <property type="match status" value="1"/>
</dbReference>
<dbReference type="Pfam" id="PF01263">
    <property type="entry name" value="Aldose_epim"/>
    <property type="match status" value="1"/>
</dbReference>
<dbReference type="CDD" id="cd09020">
    <property type="entry name" value="D-hex-6-P-epi_like"/>
    <property type="match status" value="1"/>
</dbReference>
<accession>A0A0D2WN45</accession>
<dbReference type="GO" id="GO:0005975">
    <property type="term" value="P:carbohydrate metabolic process"/>
    <property type="evidence" value="ECO:0007669"/>
    <property type="project" value="InterPro"/>
</dbReference>
<dbReference type="STRING" id="595528.A0A0D2WN45"/>
<feature type="active site" evidence="6">
    <location>
        <position position="270"/>
    </location>
</feature>
<dbReference type="EC" id="5.1.3.15" evidence="3 5"/>
<evidence type="ECO:0000256" key="3">
    <source>
        <dbReference type="ARBA" id="ARBA00012083"/>
    </source>
</evidence>